<protein>
    <recommendedName>
        <fullName evidence="2">Biogenesis of lysosome-related organelles complex 1 subunit 5</fullName>
    </recommendedName>
    <alternativeName>
        <fullName evidence="3">Protein Muted homolog</fullName>
    </alternativeName>
</protein>
<dbReference type="KEGG" id="snh:120028075"/>
<dbReference type="Pfam" id="PF14942">
    <property type="entry name" value="Muted"/>
    <property type="match status" value="1"/>
</dbReference>
<dbReference type="RefSeq" id="XP_038829159.1">
    <property type="nucleotide sequence ID" value="XM_038973231.1"/>
</dbReference>
<dbReference type="PANTHER" id="PTHR31784">
    <property type="entry name" value="BIOGENESIS OF LYSOSOME-RELATED ORGANELLES COMPLEX 1 SUBUNIT 5"/>
    <property type="match status" value="1"/>
</dbReference>
<evidence type="ECO:0000313" key="4">
    <source>
        <dbReference type="Proteomes" id="UP000808372"/>
    </source>
</evidence>
<keyword evidence="4" id="KW-1185">Reference proteome</keyword>
<reference evidence="5" key="1">
    <citation type="submission" date="2025-08" db="UniProtKB">
        <authorList>
            <consortium name="RefSeq"/>
        </authorList>
    </citation>
    <scope>IDENTIFICATION</scope>
    <source>
        <tissue evidence="5">White muscle</tissue>
    </source>
</reference>
<evidence type="ECO:0000313" key="5">
    <source>
        <dbReference type="RefSeq" id="XP_038829159.1"/>
    </source>
</evidence>
<name>A0A8U0PSV4_SALNM</name>
<dbReference type="PANTHER" id="PTHR31784:SF2">
    <property type="entry name" value="BIOGENESIS OF LYSOSOME-RELATED ORGANELLES COMPLEX 1 SUBUNIT 5"/>
    <property type="match status" value="1"/>
</dbReference>
<dbReference type="GO" id="GO:0030133">
    <property type="term" value="C:transport vesicle"/>
    <property type="evidence" value="ECO:0007669"/>
    <property type="project" value="InterPro"/>
</dbReference>
<accession>A0A8U0PSV4</accession>
<dbReference type="AlphaFoldDB" id="A0A8U0PSV4"/>
<dbReference type="GeneID" id="120028075"/>
<evidence type="ECO:0000256" key="2">
    <source>
        <dbReference type="ARBA" id="ARBA00019580"/>
    </source>
</evidence>
<sequence>MDKLAIDVGDIQSRLMACRTRGDLLFCEFEEKHGFRERRFLDNLNKMVVETNEQSLPKCSEHMHRHLCEALTRLEDGNHTSHRIQERELEADQVKTQALFKAHELPIVI</sequence>
<organism evidence="4 5">
    <name type="scientific">Salvelinus namaycush</name>
    <name type="common">Lake trout</name>
    <name type="synonym">Salmo namaycush</name>
    <dbReference type="NCBI Taxonomy" id="8040"/>
    <lineage>
        <taxon>Eukaryota</taxon>
        <taxon>Metazoa</taxon>
        <taxon>Chordata</taxon>
        <taxon>Craniata</taxon>
        <taxon>Vertebrata</taxon>
        <taxon>Euteleostomi</taxon>
        <taxon>Actinopterygii</taxon>
        <taxon>Neopterygii</taxon>
        <taxon>Teleostei</taxon>
        <taxon>Protacanthopterygii</taxon>
        <taxon>Salmoniformes</taxon>
        <taxon>Salmonidae</taxon>
        <taxon>Salmoninae</taxon>
        <taxon>Salvelinus</taxon>
    </lineage>
</organism>
<dbReference type="Proteomes" id="UP000808372">
    <property type="component" value="Chromosome 33"/>
</dbReference>
<evidence type="ECO:0000256" key="3">
    <source>
        <dbReference type="ARBA" id="ARBA00031992"/>
    </source>
</evidence>
<dbReference type="InterPro" id="IPR017243">
    <property type="entry name" value="Bloc1s5"/>
</dbReference>
<gene>
    <name evidence="5" type="primary">LOC120028075</name>
</gene>
<evidence type="ECO:0000256" key="1">
    <source>
        <dbReference type="ARBA" id="ARBA00010754"/>
    </source>
</evidence>
<proteinExistence type="inferred from homology"/>
<dbReference type="GO" id="GO:0031083">
    <property type="term" value="C:BLOC-1 complex"/>
    <property type="evidence" value="ECO:0007669"/>
    <property type="project" value="InterPro"/>
</dbReference>
<comment type="similarity">
    <text evidence="1">Belongs to the BLOC1S5 family.</text>
</comment>